<proteinExistence type="predicted"/>
<evidence type="ECO:0000256" key="1">
    <source>
        <dbReference type="SAM" id="MobiDB-lite"/>
    </source>
</evidence>
<gene>
    <name evidence="2" type="ORF">MRATA1EN1_LOCUS28243</name>
</gene>
<protein>
    <submittedName>
        <fullName evidence="2">Uncharacterized protein</fullName>
    </submittedName>
</protein>
<dbReference type="EMBL" id="OX459945">
    <property type="protein sequence ID" value="CAI9179281.1"/>
    <property type="molecule type" value="Genomic_DNA"/>
</dbReference>
<evidence type="ECO:0000313" key="2">
    <source>
        <dbReference type="EMBL" id="CAI9179281.1"/>
    </source>
</evidence>
<evidence type="ECO:0000313" key="3">
    <source>
        <dbReference type="Proteomes" id="UP001176941"/>
    </source>
</evidence>
<name>A0ABN9A4F4_RANTA</name>
<accession>A0ABN9A4F4</accession>
<organism evidence="2 3">
    <name type="scientific">Rangifer tarandus platyrhynchus</name>
    <name type="common">Svalbard reindeer</name>
    <dbReference type="NCBI Taxonomy" id="3082113"/>
    <lineage>
        <taxon>Eukaryota</taxon>
        <taxon>Metazoa</taxon>
        <taxon>Chordata</taxon>
        <taxon>Craniata</taxon>
        <taxon>Vertebrata</taxon>
        <taxon>Euteleostomi</taxon>
        <taxon>Mammalia</taxon>
        <taxon>Eutheria</taxon>
        <taxon>Laurasiatheria</taxon>
        <taxon>Artiodactyla</taxon>
        <taxon>Ruminantia</taxon>
        <taxon>Pecora</taxon>
        <taxon>Cervidae</taxon>
        <taxon>Odocoileinae</taxon>
        <taxon>Rangifer</taxon>
    </lineage>
</organism>
<sequence length="176" mass="18861">MPRASPGDCVSPRVGRVLSGMKSSLYMVCLLARYIGTAHWDSSERKGATRTMMTIFYMYTPPLPPAWRNRREPRAAGAGCGAGRDAQRLAGPGREIQQQGELRTSPARGHPDGQIRSPSGPARPSAQSHASRSPPPGSPRLCRQVPHREVLAPQSGHSALRRGGGPRAPPGSGERE</sequence>
<keyword evidence="3" id="KW-1185">Reference proteome</keyword>
<feature type="region of interest" description="Disordered" evidence="1">
    <location>
        <begin position="64"/>
        <end position="176"/>
    </location>
</feature>
<dbReference type="Proteomes" id="UP001176941">
    <property type="component" value="Chromosome 9"/>
</dbReference>
<reference evidence="2" key="1">
    <citation type="submission" date="2023-04" db="EMBL/GenBank/DDBJ databases">
        <authorList>
            <consortium name="ELIXIR-Norway"/>
        </authorList>
    </citation>
    <scope>NUCLEOTIDE SEQUENCE [LARGE SCALE GENOMIC DNA]</scope>
</reference>